<dbReference type="GO" id="GO:0016616">
    <property type="term" value="F:oxidoreductase activity, acting on the CH-OH group of donors, NAD or NADP as acceptor"/>
    <property type="evidence" value="ECO:0007669"/>
    <property type="project" value="TreeGrafter"/>
</dbReference>
<reference evidence="2" key="1">
    <citation type="submission" date="2018-02" db="EMBL/GenBank/DDBJ databases">
        <title>Biosynthetic Pathway for Furanosteroid Demethoxyviridin and Identification of an Unusual Pregnane Side-chain Cleavage.</title>
        <authorList>
            <person name="Wang G.-Q."/>
            <person name="Chen G.-D."/>
            <person name="Qin S.-Y."/>
            <person name="Hu D."/>
            <person name="Awakawa T."/>
            <person name="Li S.-Y."/>
            <person name="Lv J.-M."/>
            <person name="Wang C.-X."/>
            <person name="Yao X.-S."/>
            <person name="Abe I."/>
            <person name="Gao H."/>
        </authorList>
    </citation>
    <scope>NUCLEOTIDE SEQUENCE</scope>
    <source>
        <strain evidence="2">JNvid</strain>
    </source>
</reference>
<dbReference type="PANTHER" id="PTHR45458:SF1">
    <property type="entry name" value="SHORT CHAIN DEHYDROGENASE"/>
    <property type="match status" value="1"/>
</dbReference>
<dbReference type="CDD" id="cd05325">
    <property type="entry name" value="carb_red_sniffer_like_SDR_c"/>
    <property type="match status" value="1"/>
</dbReference>
<accession>A0A2R4QF01</accession>
<dbReference type="InterPro" id="IPR036291">
    <property type="entry name" value="NAD(P)-bd_dom_sf"/>
</dbReference>
<sequence>MASYLVTGASRGLGLEIVRVLANKPPSEVSTVFATLRSEPPSALQEIVSSSEGRVVLVQLETRDAKSISEAVEKVKQVLGDRGLDILINNAAINNETPEGVATMTNLRETLEVNVEAVQNLTVALLSLLKQGQRKTVLNMSSIVGSITLLERFLIAPHHAYKVSKAALNCLTKLYALDFDKEGFTFFAVSPGWVKTAQGGPYADLDADTAAKAVLDLLKRDRADLNGKFLNIHVPGWEKTTGLHNYDGAEIPW</sequence>
<dbReference type="EMBL" id="MG886384">
    <property type="protein sequence ID" value="AVY05522.1"/>
    <property type="molecule type" value="Genomic_DNA"/>
</dbReference>
<protein>
    <submittedName>
        <fullName evidence="2">Short-chain dehydrogenase/reductase</fullName>
    </submittedName>
</protein>
<evidence type="ECO:0000313" key="2">
    <source>
        <dbReference type="EMBL" id="AVY05522.1"/>
    </source>
</evidence>
<organism evidence="2">
    <name type="scientific">Nodulisporium sp</name>
    <dbReference type="NCBI Taxonomy" id="1897413"/>
    <lineage>
        <taxon>Eukaryota</taxon>
        <taxon>Fungi</taxon>
        <taxon>Dikarya</taxon>
        <taxon>Ascomycota</taxon>
        <taxon>Pezizomycotina</taxon>
        <taxon>Sordariomycetes</taxon>
        <taxon>Xylariomycetidae</taxon>
        <taxon>Xylariales</taxon>
        <taxon>Xylariaceae</taxon>
        <taxon>Nodulisporium</taxon>
    </lineage>
</organism>
<dbReference type="Gene3D" id="3.40.50.720">
    <property type="entry name" value="NAD(P)-binding Rossmann-like Domain"/>
    <property type="match status" value="1"/>
</dbReference>
<dbReference type="PRINTS" id="PR00081">
    <property type="entry name" value="GDHRDH"/>
</dbReference>
<dbReference type="AlphaFoldDB" id="A0A2R4QF01"/>
<comment type="similarity">
    <text evidence="1">Belongs to the short-chain dehydrogenases/reductases (SDR) family.</text>
</comment>
<proteinExistence type="inferred from homology"/>
<gene>
    <name evidence="2" type="primary">vidO</name>
</gene>
<dbReference type="InterPro" id="IPR002347">
    <property type="entry name" value="SDR_fam"/>
</dbReference>
<dbReference type="SMR" id="A0A2R4QF01"/>
<name>A0A2R4QF01_9PEZI</name>
<dbReference type="InterPro" id="IPR052184">
    <property type="entry name" value="SDR_enzymes"/>
</dbReference>
<dbReference type="PRINTS" id="PR00080">
    <property type="entry name" value="SDRFAMILY"/>
</dbReference>
<dbReference type="PANTHER" id="PTHR45458">
    <property type="entry name" value="SHORT-CHAIN DEHYDROGENASE/REDUCTASE SDR"/>
    <property type="match status" value="1"/>
</dbReference>
<dbReference type="Pfam" id="PF00106">
    <property type="entry name" value="adh_short"/>
    <property type="match status" value="1"/>
</dbReference>
<evidence type="ECO:0000256" key="1">
    <source>
        <dbReference type="RuleBase" id="RU000363"/>
    </source>
</evidence>
<dbReference type="SUPFAM" id="SSF51735">
    <property type="entry name" value="NAD(P)-binding Rossmann-fold domains"/>
    <property type="match status" value="1"/>
</dbReference>